<dbReference type="EMBL" id="CP116346">
    <property type="protein sequence ID" value="WIT13245.1"/>
    <property type="molecule type" value="Genomic_DNA"/>
</dbReference>
<organism evidence="1 2">
    <name type="scientific">Paucibacter sediminis</name>
    <dbReference type="NCBI Taxonomy" id="3019553"/>
    <lineage>
        <taxon>Bacteria</taxon>
        <taxon>Pseudomonadati</taxon>
        <taxon>Pseudomonadota</taxon>
        <taxon>Betaproteobacteria</taxon>
        <taxon>Burkholderiales</taxon>
        <taxon>Sphaerotilaceae</taxon>
        <taxon>Roseateles</taxon>
    </lineage>
</organism>
<reference evidence="1" key="1">
    <citation type="submission" date="2023-01" db="EMBL/GenBank/DDBJ databases">
        <title>Whole genome sequence of Paucibacter sp. S2-9 isolated from pond sediment.</title>
        <authorList>
            <person name="Jung J.Y."/>
        </authorList>
    </citation>
    <scope>NUCLEOTIDE SEQUENCE</scope>
    <source>
        <strain evidence="1">S2-9</strain>
    </source>
</reference>
<name>A0AA95NDK0_9BURK</name>
<evidence type="ECO:0000313" key="1">
    <source>
        <dbReference type="EMBL" id="WIT13245.1"/>
    </source>
</evidence>
<evidence type="ECO:0000313" key="2">
    <source>
        <dbReference type="Proteomes" id="UP001177769"/>
    </source>
</evidence>
<dbReference type="AlphaFoldDB" id="A0AA95NDK0"/>
<dbReference type="Proteomes" id="UP001177769">
    <property type="component" value="Chromosome"/>
</dbReference>
<sequence length="164" mass="17462">MQLIAEKLAKTDKLDRLTCLRADGSRTQTQMPRQGIAPHDLLHYVVESALPLRHGFLGLVAAGADAAYVMELAHGADAARVELEAAQTESVVEALQTQLWAGAYDAEAFEEGVRTACAARGTPLPAGAGAAAGLAMFEAAQALGRQWQALPFHQSLTLEFRGHE</sequence>
<proteinExistence type="predicted"/>
<gene>
    <name evidence="1" type="ORF">PFX98_06445</name>
</gene>
<dbReference type="RefSeq" id="WP_285234355.1">
    <property type="nucleotide sequence ID" value="NZ_CP116346.1"/>
</dbReference>
<keyword evidence="2" id="KW-1185">Reference proteome</keyword>
<protein>
    <submittedName>
        <fullName evidence="1">Uncharacterized protein</fullName>
    </submittedName>
</protein>
<accession>A0AA95NDK0</accession>
<dbReference type="KEGG" id="pais:PFX98_06445"/>